<keyword evidence="1" id="KW-1185">Reference proteome</keyword>
<evidence type="ECO:0000313" key="2">
    <source>
        <dbReference type="WBParaSite" id="Pan_g18600.t1"/>
    </source>
</evidence>
<dbReference type="AlphaFoldDB" id="A0A7E4VBY7"/>
<organism evidence="1 2">
    <name type="scientific">Panagrellus redivivus</name>
    <name type="common">Microworm</name>
    <dbReference type="NCBI Taxonomy" id="6233"/>
    <lineage>
        <taxon>Eukaryota</taxon>
        <taxon>Metazoa</taxon>
        <taxon>Ecdysozoa</taxon>
        <taxon>Nematoda</taxon>
        <taxon>Chromadorea</taxon>
        <taxon>Rhabditida</taxon>
        <taxon>Tylenchina</taxon>
        <taxon>Panagrolaimomorpha</taxon>
        <taxon>Panagrolaimoidea</taxon>
        <taxon>Panagrolaimidae</taxon>
        <taxon>Panagrellus</taxon>
    </lineage>
</organism>
<name>A0A7E4VBY7_PANRE</name>
<accession>A0A7E4VBY7</accession>
<dbReference type="WBParaSite" id="Pan_g18600.t1">
    <property type="protein sequence ID" value="Pan_g18600.t1"/>
    <property type="gene ID" value="Pan_g18600"/>
</dbReference>
<dbReference type="Proteomes" id="UP000492821">
    <property type="component" value="Unassembled WGS sequence"/>
</dbReference>
<sequence>MPTTLTQIVAVFVGYARNALPPIAAMSKIDSREVVGTSFKAPSCDGLFMLRKIDKMRVQDLQGPHVACQHAMIND</sequence>
<reference evidence="1" key="1">
    <citation type="journal article" date="2013" name="Genetics">
        <title>The draft genome and transcriptome of Panagrellus redivivus are shaped by the harsh demands of a free-living lifestyle.</title>
        <authorList>
            <person name="Srinivasan J."/>
            <person name="Dillman A.R."/>
            <person name="Macchietto M.G."/>
            <person name="Heikkinen L."/>
            <person name="Lakso M."/>
            <person name="Fracchia K.M."/>
            <person name="Antoshechkin I."/>
            <person name="Mortazavi A."/>
            <person name="Wong G."/>
            <person name="Sternberg P.W."/>
        </authorList>
    </citation>
    <scope>NUCLEOTIDE SEQUENCE [LARGE SCALE GENOMIC DNA]</scope>
    <source>
        <strain evidence="1">MT8872</strain>
    </source>
</reference>
<proteinExistence type="predicted"/>
<evidence type="ECO:0000313" key="1">
    <source>
        <dbReference type="Proteomes" id="UP000492821"/>
    </source>
</evidence>
<reference evidence="2" key="2">
    <citation type="submission" date="2020-10" db="UniProtKB">
        <authorList>
            <consortium name="WormBaseParasite"/>
        </authorList>
    </citation>
    <scope>IDENTIFICATION</scope>
</reference>
<protein>
    <submittedName>
        <fullName evidence="2">Secreted protein</fullName>
    </submittedName>
</protein>